<dbReference type="InterPro" id="IPR014016">
    <property type="entry name" value="UvrD-like_ATP-bd"/>
</dbReference>
<dbReference type="AlphaFoldDB" id="A0A0R1WRR6"/>
<evidence type="ECO:0000256" key="4">
    <source>
        <dbReference type="ARBA" id="ARBA00022840"/>
    </source>
</evidence>
<dbReference type="Gene3D" id="3.40.50.300">
    <property type="entry name" value="P-loop containing nucleotide triphosphate hydrolases"/>
    <property type="match status" value="2"/>
</dbReference>
<dbReference type="eggNOG" id="COG3973">
    <property type="taxonomic scope" value="Bacteria"/>
</dbReference>
<feature type="domain" description="UvrD-like helicase ATP-binding" evidence="6">
    <location>
        <begin position="208"/>
        <end position="589"/>
    </location>
</feature>
<dbReference type="InterPro" id="IPR027417">
    <property type="entry name" value="P-loop_NTPase"/>
</dbReference>
<evidence type="ECO:0000313" key="8">
    <source>
        <dbReference type="Proteomes" id="UP000051054"/>
    </source>
</evidence>
<dbReference type="InterPro" id="IPR048228">
    <property type="entry name" value="HelD_bacillota"/>
</dbReference>
<dbReference type="PANTHER" id="PTHR11070">
    <property type="entry name" value="UVRD / RECB / PCRA DNA HELICASE FAMILY MEMBER"/>
    <property type="match status" value="1"/>
</dbReference>
<dbReference type="PANTHER" id="PTHR11070:SF17">
    <property type="entry name" value="DNA HELICASE IV"/>
    <property type="match status" value="1"/>
</dbReference>
<dbReference type="PROSITE" id="PS51198">
    <property type="entry name" value="UVRD_HELICASE_ATP_BIND"/>
    <property type="match status" value="1"/>
</dbReference>
<gene>
    <name evidence="7" type="ORF">FC40_GL001070</name>
</gene>
<dbReference type="PATRIC" id="fig|1423755.3.peg.1131"/>
<sequence length="756" mass="87997">MDNQRQLEQTRVDSVIKEIKKQQATTQIEYEKAHQETSSVERNYVQNARINTLEVDDQMETNAEVQQQKNLVAKTLENENILKKQLDTLKILNDSPYFGRIDIQDPDESQPETLYIGTASLVDDNHDFLIYDWRAPISSIYYNGALGKVSYQTPMGNEETNLLKKRQFTIENGKIINMFDTNETVGDEILQNVLGEHSDEYMRNIVATIQKEQNDIIRDTKHDLLLVQGVAGSGKTSAILQRIAFLLYHSRDKLEADQIVLFSPNLLFSHYISEVLPSLGERNMRQVTLAEFLKNRFEGLNVENLFMRYEHEDSLTVAQKKLRQQKEHPDFMHQIETYVDNLPNNAVQFRPIYLNGSEFFTTSQINEIYNNLPQLMKPSQKFSETKNKLIKFLNRQIKREALSDWVLDRIESLSDEQYYDLLGNKRRGSFQSLEDEQFYIGRKIVHKEWESVYDGIYNDYFIDTYAQYRDFLNQNYPQALEAFDTNLELHKMALEDCAPILYLRDRLTGSGVNHGIAHLFIDEMQDYSLPQLMYLHYIFPEAKFTLLGDSEQALFNEFRTPDELLTYYKQHLDFKRANIIKLNKSYRSTQQITDFMKSILPDGNEIISFTRTGPLPEIIQSKDNDHALQNLKIKLQSYQNDDRVAIITRNQKEALALYQHLKRDFNPTLLDDSSRSLPLGVIILPIYLAKGLEFDNVIAFGISEKNYSDQRAIGILYTICSRAMHQLTIITCGQLPTLLQTVNPRLYQQSSLIFVK</sequence>
<accession>A0A0R1WRR6</accession>
<protein>
    <submittedName>
        <fullName evidence="7">Dna helicase</fullName>
    </submittedName>
</protein>
<dbReference type="NCBIfam" id="NF041464">
    <property type="entry name" value="HelD_BACSU"/>
    <property type="match status" value="1"/>
</dbReference>
<dbReference type="InterPro" id="IPR000212">
    <property type="entry name" value="DNA_helicase_UvrD/REP"/>
</dbReference>
<dbReference type="GO" id="GO:0000725">
    <property type="term" value="P:recombinational repair"/>
    <property type="evidence" value="ECO:0007669"/>
    <property type="project" value="TreeGrafter"/>
</dbReference>
<reference evidence="7 8" key="1">
    <citation type="journal article" date="2015" name="Genome Announc.">
        <title>Expanding the biotechnology potential of lactobacilli through comparative genomics of 213 strains and associated genera.</title>
        <authorList>
            <person name="Sun Z."/>
            <person name="Harris H.M."/>
            <person name="McCann A."/>
            <person name="Guo C."/>
            <person name="Argimon S."/>
            <person name="Zhang W."/>
            <person name="Yang X."/>
            <person name="Jeffery I.B."/>
            <person name="Cooney J.C."/>
            <person name="Kagawa T.F."/>
            <person name="Liu W."/>
            <person name="Song Y."/>
            <person name="Salvetti E."/>
            <person name="Wrobel A."/>
            <person name="Rasinkangas P."/>
            <person name="Parkhill J."/>
            <person name="Rea M.C."/>
            <person name="O'Sullivan O."/>
            <person name="Ritari J."/>
            <person name="Douillard F.P."/>
            <person name="Paul Ross R."/>
            <person name="Yang R."/>
            <person name="Briner A.E."/>
            <person name="Felis G.E."/>
            <person name="de Vos W.M."/>
            <person name="Barrangou R."/>
            <person name="Klaenhammer T.R."/>
            <person name="Caufield P.W."/>
            <person name="Cui Y."/>
            <person name="Zhang H."/>
            <person name="O'Toole P.W."/>
        </authorList>
    </citation>
    <scope>NUCLEOTIDE SEQUENCE [LARGE SCALE GENOMIC DNA]</scope>
    <source>
        <strain evidence="7 8">DSM 18933</strain>
    </source>
</reference>
<dbReference type="EMBL" id="AZGD01000100">
    <property type="protein sequence ID" value="KRM17862.1"/>
    <property type="molecule type" value="Genomic_DNA"/>
</dbReference>
<organism evidence="7 8">
    <name type="scientific">Ligilactobacillus hayakitensis DSM 18933 = JCM 14209</name>
    <dbReference type="NCBI Taxonomy" id="1423755"/>
    <lineage>
        <taxon>Bacteria</taxon>
        <taxon>Bacillati</taxon>
        <taxon>Bacillota</taxon>
        <taxon>Bacilli</taxon>
        <taxon>Lactobacillales</taxon>
        <taxon>Lactobacillaceae</taxon>
        <taxon>Ligilactobacillus</taxon>
    </lineage>
</organism>
<keyword evidence="3 5" id="KW-0347">Helicase</keyword>
<keyword evidence="4 5" id="KW-0067">ATP-binding</keyword>
<evidence type="ECO:0000313" key="7">
    <source>
        <dbReference type="EMBL" id="KRM17862.1"/>
    </source>
</evidence>
<comment type="caution">
    <text evidence="7">The sequence shown here is derived from an EMBL/GenBank/DDBJ whole genome shotgun (WGS) entry which is preliminary data.</text>
</comment>
<evidence type="ECO:0000256" key="1">
    <source>
        <dbReference type="ARBA" id="ARBA00022741"/>
    </source>
</evidence>
<evidence type="ECO:0000256" key="5">
    <source>
        <dbReference type="PROSITE-ProRule" id="PRU00560"/>
    </source>
</evidence>
<proteinExistence type="predicted"/>
<dbReference type="GO" id="GO:0005829">
    <property type="term" value="C:cytosol"/>
    <property type="evidence" value="ECO:0007669"/>
    <property type="project" value="TreeGrafter"/>
</dbReference>
<name>A0A0R1WRR6_9LACO</name>
<keyword evidence="1 5" id="KW-0547">Nucleotide-binding</keyword>
<dbReference type="STRING" id="1423755.FC40_GL001070"/>
<evidence type="ECO:0000256" key="3">
    <source>
        <dbReference type="ARBA" id="ARBA00022806"/>
    </source>
</evidence>
<dbReference type="GO" id="GO:0003677">
    <property type="term" value="F:DNA binding"/>
    <property type="evidence" value="ECO:0007669"/>
    <property type="project" value="InterPro"/>
</dbReference>
<dbReference type="SUPFAM" id="SSF52540">
    <property type="entry name" value="P-loop containing nucleoside triphosphate hydrolases"/>
    <property type="match status" value="1"/>
</dbReference>
<dbReference type="Pfam" id="PF00580">
    <property type="entry name" value="UvrD-helicase"/>
    <property type="match status" value="1"/>
</dbReference>
<dbReference type="RefSeq" id="WP_025022252.1">
    <property type="nucleotide sequence ID" value="NZ_AZGD01000100.1"/>
</dbReference>
<evidence type="ECO:0000259" key="6">
    <source>
        <dbReference type="PROSITE" id="PS51198"/>
    </source>
</evidence>
<dbReference type="GO" id="GO:0016787">
    <property type="term" value="F:hydrolase activity"/>
    <property type="evidence" value="ECO:0007669"/>
    <property type="project" value="UniProtKB-UniRule"/>
</dbReference>
<evidence type="ECO:0000256" key="2">
    <source>
        <dbReference type="ARBA" id="ARBA00022801"/>
    </source>
</evidence>
<keyword evidence="8" id="KW-1185">Reference proteome</keyword>
<feature type="binding site" evidence="5">
    <location>
        <begin position="229"/>
        <end position="236"/>
    </location>
    <ligand>
        <name>ATP</name>
        <dbReference type="ChEBI" id="CHEBI:30616"/>
    </ligand>
</feature>
<dbReference type="GO" id="GO:0005524">
    <property type="term" value="F:ATP binding"/>
    <property type="evidence" value="ECO:0007669"/>
    <property type="project" value="UniProtKB-UniRule"/>
</dbReference>
<dbReference type="GO" id="GO:0043138">
    <property type="term" value="F:3'-5' DNA helicase activity"/>
    <property type="evidence" value="ECO:0007669"/>
    <property type="project" value="TreeGrafter"/>
</dbReference>
<dbReference type="OrthoDB" id="9787585at2"/>
<dbReference type="Proteomes" id="UP000051054">
    <property type="component" value="Unassembled WGS sequence"/>
</dbReference>
<keyword evidence="2 5" id="KW-0378">Hydrolase</keyword>